<proteinExistence type="predicted"/>
<evidence type="ECO:0000313" key="1">
    <source>
        <dbReference type="EMBL" id="KAK4828052.1"/>
    </source>
</evidence>
<sequence>MTSLSCFGTEKQDRDVRDETWHLASENVAHKYLDKRHSGIECTLSKFADDTKLSGAVDVPKGSDVIQRDLDKLEKWAHVNLMRFNKAKRKVLHMGRGNPWYQYRMGAEGIENSPAEKDLGVLVDEKLDMSWQRALAAQKVNHILGCIKRSVASRVREVILPLYSALVRPELEYCVQLWSPQHRKDMELVERVKRRATEMIRGMEHLSSEERLRELGLFSLEKRRLQGDLIAAFQYLKGAYKKDVNRLFSRAYSDRTRGNGF</sequence>
<dbReference type="Proteomes" id="UP001333110">
    <property type="component" value="Unassembled WGS sequence"/>
</dbReference>
<accession>A0AAN7P803</accession>
<organism evidence="1 2">
    <name type="scientific">Mycteria americana</name>
    <name type="common">Wood stork</name>
    <dbReference type="NCBI Taxonomy" id="33587"/>
    <lineage>
        <taxon>Eukaryota</taxon>
        <taxon>Metazoa</taxon>
        <taxon>Chordata</taxon>
        <taxon>Craniata</taxon>
        <taxon>Vertebrata</taxon>
        <taxon>Euteleostomi</taxon>
        <taxon>Archelosauria</taxon>
        <taxon>Archosauria</taxon>
        <taxon>Dinosauria</taxon>
        <taxon>Saurischia</taxon>
        <taxon>Theropoda</taxon>
        <taxon>Coelurosauria</taxon>
        <taxon>Aves</taxon>
        <taxon>Neognathae</taxon>
        <taxon>Neoaves</taxon>
        <taxon>Aequornithes</taxon>
        <taxon>Ciconiiformes</taxon>
        <taxon>Ciconiidae</taxon>
        <taxon>Mycteria</taxon>
    </lineage>
</organism>
<dbReference type="AlphaFoldDB" id="A0AAN7P803"/>
<protein>
    <recommendedName>
        <fullName evidence="3">Rna-directed dna polymerase from mobile element jockey-like</fullName>
    </recommendedName>
</protein>
<evidence type="ECO:0008006" key="3">
    <source>
        <dbReference type="Google" id="ProtNLM"/>
    </source>
</evidence>
<dbReference type="EMBL" id="JAUNZN010000002">
    <property type="protein sequence ID" value="KAK4828052.1"/>
    <property type="molecule type" value="Genomic_DNA"/>
</dbReference>
<reference evidence="1 2" key="1">
    <citation type="journal article" date="2023" name="J. Hered.">
        <title>Chromosome-level genome of the wood stork (Mycteria americana) provides insight into avian chromosome evolution.</title>
        <authorList>
            <person name="Flamio R. Jr."/>
            <person name="Ramstad K.M."/>
        </authorList>
    </citation>
    <scope>NUCLEOTIDE SEQUENCE [LARGE SCALE GENOMIC DNA]</scope>
    <source>
        <strain evidence="1">JAX WOST 10</strain>
    </source>
</reference>
<keyword evidence="2" id="KW-1185">Reference proteome</keyword>
<name>A0AAN7P803_MYCAM</name>
<evidence type="ECO:0000313" key="2">
    <source>
        <dbReference type="Proteomes" id="UP001333110"/>
    </source>
</evidence>
<comment type="caution">
    <text evidence="1">The sequence shown here is derived from an EMBL/GenBank/DDBJ whole genome shotgun (WGS) entry which is preliminary data.</text>
</comment>
<gene>
    <name evidence="1" type="ORF">QYF61_023112</name>
</gene>
<dbReference type="PRINTS" id="PR01345">
    <property type="entry name" value="CERVTRCPTASE"/>
</dbReference>
<dbReference type="PANTHER" id="PTHR33332">
    <property type="entry name" value="REVERSE TRANSCRIPTASE DOMAIN-CONTAINING PROTEIN"/>
    <property type="match status" value="1"/>
</dbReference>